<evidence type="ECO:0008006" key="5">
    <source>
        <dbReference type="Google" id="ProtNLM"/>
    </source>
</evidence>
<dbReference type="PRINTS" id="PR00081">
    <property type="entry name" value="GDHRDH"/>
</dbReference>
<dbReference type="EMBL" id="PDXA01000070">
    <property type="protein sequence ID" value="RYN33130.1"/>
    <property type="molecule type" value="Genomic_DNA"/>
</dbReference>
<comment type="similarity">
    <text evidence="1">Belongs to the short-chain dehydrogenases/reductases (SDR) family.</text>
</comment>
<protein>
    <recommendedName>
        <fullName evidence="5">NAD(P)-binding protein</fullName>
    </recommendedName>
</protein>
<evidence type="ECO:0000256" key="2">
    <source>
        <dbReference type="ARBA" id="ARBA00023002"/>
    </source>
</evidence>
<dbReference type="InterPro" id="IPR002347">
    <property type="entry name" value="SDR_fam"/>
</dbReference>
<dbReference type="Proteomes" id="UP000292402">
    <property type="component" value="Unassembled WGS sequence"/>
</dbReference>
<dbReference type="AlphaFoldDB" id="A0A4Q4LZZ9"/>
<evidence type="ECO:0000256" key="1">
    <source>
        <dbReference type="ARBA" id="ARBA00006484"/>
    </source>
</evidence>
<accession>A0A4Q4LZZ9</accession>
<name>A0A4Q4LZZ9_9PLEO</name>
<evidence type="ECO:0000313" key="3">
    <source>
        <dbReference type="EMBL" id="RYN33130.1"/>
    </source>
</evidence>
<evidence type="ECO:0000313" key="4">
    <source>
        <dbReference type="Proteomes" id="UP000292402"/>
    </source>
</evidence>
<reference evidence="4" key="1">
    <citation type="journal article" date="2019" name="bioRxiv">
        <title>Genomics, evolutionary history and diagnostics of the Alternaria alternata species group including apple and Asian pear pathotypes.</title>
        <authorList>
            <person name="Armitage A.D."/>
            <person name="Cockerton H.M."/>
            <person name="Sreenivasaprasad S."/>
            <person name="Woodhall J.W."/>
            <person name="Lane C.R."/>
            <person name="Harrison R.J."/>
            <person name="Clarkson J.P."/>
        </authorList>
    </citation>
    <scope>NUCLEOTIDE SEQUENCE [LARGE SCALE GENOMIC DNA]</scope>
    <source>
        <strain evidence="4">FERA 1082</strain>
    </source>
</reference>
<dbReference type="PANTHER" id="PTHR43976">
    <property type="entry name" value="SHORT CHAIN DEHYDROGENASE"/>
    <property type="match status" value="1"/>
</dbReference>
<dbReference type="SUPFAM" id="SSF51735">
    <property type="entry name" value="NAD(P)-binding Rossmann-fold domains"/>
    <property type="match status" value="1"/>
</dbReference>
<proteinExistence type="inferred from homology"/>
<dbReference type="InterPro" id="IPR051911">
    <property type="entry name" value="SDR_oxidoreductase"/>
</dbReference>
<comment type="caution">
    <text evidence="3">The sequence shown here is derived from an EMBL/GenBank/DDBJ whole genome shotgun (WGS) entry which is preliminary data.</text>
</comment>
<dbReference type="Gene3D" id="3.40.50.720">
    <property type="entry name" value="NAD(P)-binding Rossmann-like Domain"/>
    <property type="match status" value="1"/>
</dbReference>
<dbReference type="GO" id="GO:0016491">
    <property type="term" value="F:oxidoreductase activity"/>
    <property type="evidence" value="ECO:0007669"/>
    <property type="project" value="UniProtKB-KW"/>
</dbReference>
<gene>
    <name evidence="3" type="ORF">AA0114_g11972</name>
</gene>
<dbReference type="Pfam" id="PF00106">
    <property type="entry name" value="adh_short"/>
    <property type="match status" value="1"/>
</dbReference>
<dbReference type="CDD" id="cd05374">
    <property type="entry name" value="17beta-HSD-like_SDR_c"/>
    <property type="match status" value="1"/>
</dbReference>
<keyword evidence="2" id="KW-0560">Oxidoreductase</keyword>
<organism evidence="3 4">
    <name type="scientific">Alternaria tenuissima</name>
    <dbReference type="NCBI Taxonomy" id="119927"/>
    <lineage>
        <taxon>Eukaryota</taxon>
        <taxon>Fungi</taxon>
        <taxon>Dikarya</taxon>
        <taxon>Ascomycota</taxon>
        <taxon>Pezizomycotina</taxon>
        <taxon>Dothideomycetes</taxon>
        <taxon>Pleosporomycetidae</taxon>
        <taxon>Pleosporales</taxon>
        <taxon>Pleosporineae</taxon>
        <taxon>Pleosporaceae</taxon>
        <taxon>Alternaria</taxon>
        <taxon>Alternaria sect. Alternaria</taxon>
        <taxon>Alternaria alternata complex</taxon>
    </lineage>
</organism>
<sequence>MFLQDFSGPQHNPTRDKFITAASSGFGKYIALEALSRGHKVIASARSTSRLHDLQEKGAVTVALDVTAPQAETEKIAQKANAQYGCINHLVNAAGYILVGAVEETSKPKEDFDQFNTNVFGMLNVSKAFLPYIRSTSGHRTIANFGSIGSWHGGAGFALYAGTKWACSGISESMRSELAPLGISVTVIEPGYFRTGFLNAGTQIKSEKRIKEYDETAVGEVRATLDKVNNNQPGDVRKGSRVIVDILTKTGAAEGRDVPMRVALGSDCSPGIREKIEGTMKLLAEWDAITTKTDHE</sequence>
<dbReference type="PANTHER" id="PTHR43976:SF16">
    <property type="entry name" value="SHORT-CHAIN DEHYDROGENASE_REDUCTASE FAMILY PROTEIN"/>
    <property type="match status" value="1"/>
</dbReference>
<dbReference type="InterPro" id="IPR036291">
    <property type="entry name" value="NAD(P)-bd_dom_sf"/>
</dbReference>